<dbReference type="EMBL" id="BANX01000002">
    <property type="protein sequence ID" value="GAC66543.1"/>
    <property type="molecule type" value="Genomic_DNA"/>
</dbReference>
<dbReference type="AlphaFoldDB" id="M0QD52"/>
<reference evidence="2 3" key="1">
    <citation type="submission" date="2013-01" db="EMBL/GenBank/DDBJ databases">
        <title>Whole genome shotgun sequence of Gordonia soli NBRC 108243.</title>
        <authorList>
            <person name="Isaki-Nakamura S."/>
            <person name="Hosoyama A."/>
            <person name="Tsuchikane K."/>
            <person name="Ando Y."/>
            <person name="Baba S."/>
            <person name="Ohji S."/>
            <person name="Hamada M."/>
            <person name="Tamura T."/>
            <person name="Yamazoe A."/>
            <person name="Yamazaki S."/>
            <person name="Fujita N."/>
        </authorList>
    </citation>
    <scope>NUCLEOTIDE SEQUENCE [LARGE SCALE GENOMIC DNA]</scope>
    <source>
        <strain evidence="2 3">NBRC 108243</strain>
    </source>
</reference>
<sequence>MTQIHIDDDGHYRCWSCAATDFTTHRTKARLRLRNLLLRRQLRCRTCGEINHTDAPRLYPGPAADQWQRRTQTHTDPTTPHH</sequence>
<evidence type="ECO:0000313" key="2">
    <source>
        <dbReference type="EMBL" id="GAC66543.1"/>
    </source>
</evidence>
<protein>
    <submittedName>
        <fullName evidence="2">Uncharacterized protein</fullName>
    </submittedName>
</protein>
<evidence type="ECO:0000313" key="3">
    <source>
        <dbReference type="Proteomes" id="UP000011666"/>
    </source>
</evidence>
<comment type="caution">
    <text evidence="2">The sequence shown here is derived from an EMBL/GenBank/DDBJ whole genome shotgun (WGS) entry which is preliminary data.</text>
</comment>
<keyword evidence="3" id="KW-1185">Reference proteome</keyword>
<organism evidence="2 3">
    <name type="scientific">Gordonia soli NBRC 108243</name>
    <dbReference type="NCBI Taxonomy" id="1223545"/>
    <lineage>
        <taxon>Bacteria</taxon>
        <taxon>Bacillati</taxon>
        <taxon>Actinomycetota</taxon>
        <taxon>Actinomycetes</taxon>
        <taxon>Mycobacteriales</taxon>
        <taxon>Gordoniaceae</taxon>
        <taxon>Gordonia</taxon>
    </lineage>
</organism>
<dbReference type="Proteomes" id="UP000011666">
    <property type="component" value="Unassembled WGS sequence"/>
</dbReference>
<feature type="region of interest" description="Disordered" evidence="1">
    <location>
        <begin position="52"/>
        <end position="82"/>
    </location>
</feature>
<proteinExistence type="predicted"/>
<name>M0QD52_9ACTN</name>
<accession>M0QD52</accession>
<gene>
    <name evidence="2" type="ORF">GS4_02_02550</name>
</gene>
<evidence type="ECO:0000256" key="1">
    <source>
        <dbReference type="SAM" id="MobiDB-lite"/>
    </source>
</evidence>